<evidence type="ECO:0000313" key="8">
    <source>
        <dbReference type="EMBL" id="EFC93534.1"/>
    </source>
</evidence>
<dbReference type="CDD" id="cd13553">
    <property type="entry name" value="PBP2_NrtA_CpmA_like"/>
    <property type="match status" value="1"/>
</dbReference>
<protein>
    <submittedName>
        <fullName evidence="8">ABC transporter, substrate-binding protein, aliphatic sulfonates family</fullName>
    </submittedName>
</protein>
<evidence type="ECO:0000256" key="5">
    <source>
        <dbReference type="ARBA" id="ARBA00023136"/>
    </source>
</evidence>
<dbReference type="Pfam" id="PF13379">
    <property type="entry name" value="NMT1_2"/>
    <property type="match status" value="1"/>
</dbReference>
<comment type="subcellular location">
    <subcellularLocation>
        <location evidence="1">Endomembrane system</location>
    </subcellularLocation>
</comment>
<dbReference type="HOGENOM" id="CLU_028871_10_4_2"/>
<dbReference type="GO" id="GO:0042626">
    <property type="term" value="F:ATPase-coupled transmembrane transporter activity"/>
    <property type="evidence" value="ECO:0007669"/>
    <property type="project" value="InterPro"/>
</dbReference>
<evidence type="ECO:0000259" key="7">
    <source>
        <dbReference type="SMART" id="SM00062"/>
    </source>
</evidence>
<dbReference type="NCBIfam" id="TIGR01728">
    <property type="entry name" value="SsuA_fam"/>
    <property type="match status" value="1"/>
</dbReference>
<dbReference type="SMART" id="SM00062">
    <property type="entry name" value="PBPb"/>
    <property type="match status" value="1"/>
</dbReference>
<dbReference type="PATRIC" id="fig|521002.11.peg.1088"/>
<name>D2ZQI7_METSM</name>
<feature type="domain" description="Solute-binding protein family 3/N-terminal" evidence="7">
    <location>
        <begin position="33"/>
        <end position="248"/>
    </location>
</feature>
<dbReference type="Proteomes" id="UP000004028">
    <property type="component" value="Unassembled WGS sequence"/>
</dbReference>
<dbReference type="AlphaFoldDB" id="D2ZQI7"/>
<accession>D2ZQI7</accession>
<dbReference type="SUPFAM" id="SSF53850">
    <property type="entry name" value="Periplasmic binding protein-like II"/>
    <property type="match status" value="1"/>
</dbReference>
<comment type="caution">
    <text evidence="8">The sequence shown here is derived from an EMBL/GenBank/DDBJ whole genome shotgun (WGS) entry which is preliminary data.</text>
</comment>
<keyword evidence="2" id="KW-0813">Transport</keyword>
<dbReference type="PANTHER" id="PTHR30024">
    <property type="entry name" value="ALIPHATIC SULFONATES-BINDING PROTEIN-RELATED"/>
    <property type="match status" value="1"/>
</dbReference>
<evidence type="ECO:0000256" key="1">
    <source>
        <dbReference type="ARBA" id="ARBA00004308"/>
    </source>
</evidence>
<evidence type="ECO:0000256" key="2">
    <source>
        <dbReference type="ARBA" id="ARBA00022448"/>
    </source>
</evidence>
<feature type="transmembrane region" description="Helical" evidence="6">
    <location>
        <begin position="7"/>
        <end position="26"/>
    </location>
</feature>
<dbReference type="RefSeq" id="WP_004033340.1">
    <property type="nucleotide sequence ID" value="NZ_GG704759.1"/>
</dbReference>
<organism evidence="8 9">
    <name type="scientific">Methanobrevibacter smithii DSM 2374</name>
    <dbReference type="NCBI Taxonomy" id="521002"/>
    <lineage>
        <taxon>Archaea</taxon>
        <taxon>Methanobacteriati</taxon>
        <taxon>Methanobacteriota</taxon>
        <taxon>Methanomada group</taxon>
        <taxon>Methanobacteria</taxon>
        <taxon>Methanobacteriales</taxon>
        <taxon>Methanobacteriaceae</taxon>
        <taxon>Methanobrevibacter</taxon>
    </lineage>
</organism>
<sequence>MNKKSIITIVIIVAVIIIAAGAYMFYSNQDDGTVTIGYLPSDHDAALFIADAQDMYQKEGINTKLVQFNNGGDLMTAMASGEVDVGYVGITPVLSSIEKGVPVKVISGVQTEGSGIVVSNSSGITSVQDLEGKSIATSGEASIQYMLLKYYLNQNNIDIKDLKVSAMKVPSMNDALKSNQIDGMLTYEPFVTTAVENGNTELVDSSEIIPGHPCCVVAASDDFLKEHPDEAKKIVEIHDNATKYVQENPDDSVSQLPKDIVANPDIEKKSLSGINFVSGLDDAYKQKVLDFMNIEVDLGVLKEKIPAEKIFYDVTA</sequence>
<evidence type="ECO:0000313" key="9">
    <source>
        <dbReference type="Proteomes" id="UP000004028"/>
    </source>
</evidence>
<evidence type="ECO:0000256" key="6">
    <source>
        <dbReference type="SAM" id="Phobius"/>
    </source>
</evidence>
<evidence type="ECO:0000256" key="4">
    <source>
        <dbReference type="ARBA" id="ARBA00022519"/>
    </source>
</evidence>
<reference evidence="8 9" key="1">
    <citation type="submission" date="2010-01" db="EMBL/GenBank/DDBJ databases">
        <authorList>
            <person name="Weinstock G."/>
            <person name="Sodergren E."/>
            <person name="Clifton S."/>
            <person name="Fulton L."/>
            <person name="Fulton B."/>
            <person name="Courtney L."/>
            <person name="Fronick C."/>
            <person name="Harrison M."/>
            <person name="Strong C."/>
            <person name="Farmer C."/>
            <person name="Delahaunty K."/>
            <person name="Markovic C."/>
            <person name="Hall O."/>
            <person name="Minx P."/>
            <person name="Tomlinson C."/>
            <person name="Mitreva M."/>
            <person name="Nelson J."/>
            <person name="Hou S."/>
            <person name="Wollam A."/>
            <person name="Pepin K.H."/>
            <person name="Johnson M."/>
            <person name="Bhonagiri V."/>
            <person name="Nash W.E."/>
            <person name="Warren W."/>
            <person name="Chinwalla A."/>
            <person name="Mardis E.R."/>
            <person name="Wilson R.K."/>
        </authorList>
    </citation>
    <scope>NUCLEOTIDE SEQUENCE [LARGE SCALE GENOMIC DNA]</scope>
    <source>
        <strain evidence="8 9">DSM 2374</strain>
    </source>
</reference>
<dbReference type="InterPro" id="IPR010067">
    <property type="entry name" value="ABC_SsuA_sub-bd"/>
</dbReference>
<keyword evidence="6" id="KW-1133">Transmembrane helix</keyword>
<dbReference type="GO" id="GO:0012505">
    <property type="term" value="C:endomembrane system"/>
    <property type="evidence" value="ECO:0007669"/>
    <property type="project" value="UniProtKB-SubCell"/>
</dbReference>
<gene>
    <name evidence="8" type="ORF">METSMIF1_03117</name>
</gene>
<keyword evidence="5 6" id="KW-0472">Membrane</keyword>
<dbReference type="InterPro" id="IPR044527">
    <property type="entry name" value="NrtA/CpmA_ABC-bd_dom"/>
</dbReference>
<dbReference type="GO" id="GO:0016020">
    <property type="term" value="C:membrane"/>
    <property type="evidence" value="ECO:0007669"/>
    <property type="project" value="InterPro"/>
</dbReference>
<keyword evidence="6" id="KW-0812">Transmembrane</keyword>
<dbReference type="EMBL" id="ABYV02000006">
    <property type="protein sequence ID" value="EFC93534.1"/>
    <property type="molecule type" value="Genomic_DNA"/>
</dbReference>
<proteinExistence type="predicted"/>
<dbReference type="InterPro" id="IPR001638">
    <property type="entry name" value="Solute-binding_3/MltF_N"/>
</dbReference>
<dbReference type="Gene3D" id="3.40.190.10">
    <property type="entry name" value="Periplasmic binding protein-like II"/>
    <property type="match status" value="2"/>
</dbReference>
<keyword evidence="3" id="KW-1003">Cell membrane</keyword>
<keyword evidence="4" id="KW-0997">Cell inner membrane</keyword>
<evidence type="ECO:0000256" key="3">
    <source>
        <dbReference type="ARBA" id="ARBA00022475"/>
    </source>
</evidence>